<dbReference type="GO" id="GO:0034605">
    <property type="term" value="P:cellular response to heat"/>
    <property type="evidence" value="ECO:0007669"/>
    <property type="project" value="TreeGrafter"/>
</dbReference>
<keyword evidence="4" id="KW-0067">ATP-binding</keyword>
<evidence type="ECO:0000259" key="7">
    <source>
        <dbReference type="SMART" id="SM00382"/>
    </source>
</evidence>
<dbReference type="InterPro" id="IPR027417">
    <property type="entry name" value="P-loop_NTPase"/>
</dbReference>
<dbReference type="Pfam" id="PF10431">
    <property type="entry name" value="ClpB_D2-small"/>
    <property type="match status" value="1"/>
</dbReference>
<evidence type="ECO:0000313" key="9">
    <source>
        <dbReference type="EMBL" id="MER44640.1"/>
    </source>
</evidence>
<feature type="region of interest" description="Disordered" evidence="6">
    <location>
        <begin position="900"/>
        <end position="919"/>
    </location>
</feature>
<evidence type="ECO:0000256" key="3">
    <source>
        <dbReference type="ARBA" id="ARBA00022741"/>
    </source>
</evidence>
<sequence>MIQIDLATLVKRLNPFSKQALEMAASECMGQQAAEITVSHVLIQMLAIPRSDLRVITERAGIGTDDLRQALTVENYATSRATDSYPSFSPMLVEWLKEAWLLASAEMQQTELRGGVLLLALLHSPLRYVLPSAARLLTAINRDQLRQDFAGWTKESAESVVLNADGQIASATADTGDSLLARYAKNMTEDARQGRLDPVLCRDNEIDLMIDILCRRRKNNPVVVGEAGVGKSALIEGLALRIVDGRVPDKLRDTDIMTLDLGALQAGASVKGEFEKRFKGLMAEVIQSPKPVILFIDEAHTLIGAGNQQGGLDISNLLKPALARGELKTIAATTWSEYKKYFEKDAALSRRFQLVKVSEPTAAEATIILRGLSAVYEQSHGVLIDDEALQAAATLSERYLSGRQLPDKAIDVLDTACARVAINLSSPPKQISALTTQRHQCEAEIRQLERELRIGLRTDTSRLTDVLVQYDETLTELDELETAWRQQQTLVQEIISLRKALLEETVAEDAATVAADERVAETTDDSTVATDEPAAGQPEPEIPPAERLAQLTAELDALHNTQRLVSPHVDKKQIAAVIAEWTGVPLNRLSQNEMSVITDLPQWLGDTIKGQDLAIKHLHKHLLTARADLRRPGRPLGAFLLAGPSGVGKTETVLQLAELLYGGRQYLTTINMSEFQEKHTVSRLIGSPPGYVGYGEGGVLTEAIRQKPYSVVLLDEVEKAHPDVLNLFYQAFDKGEMADGEGRLIDCKNIVFFLTSNLGYQVIVDHADDPETMQEALYPVLADFFKPALLARMEVVPYLPLSKETLAVIIAGKLARLDNVLRTRFGAEVVIEPEVTDEIMQRVTRAENGARMLESVIDGEMLPPLSLLLLQKMAANVAIARIVLGVADGAFTAVVEDAPEDSADSDALSEPETQDATVL</sequence>
<dbReference type="InterPro" id="IPR017729">
    <property type="entry name" value="ATPase_T6SS_ClpV1"/>
</dbReference>
<reference evidence="9" key="1">
    <citation type="submission" date="2018-10" db="EMBL/GenBank/DDBJ databases">
        <authorList>
            <consortium name="PulseNet: The National Subtyping Network for Foodborne Disease Surveillance"/>
            <person name="Tarr C.L."/>
            <person name="Trees E."/>
            <person name="Katz L.S."/>
            <person name="Carleton-Romer H.A."/>
            <person name="Stroika S."/>
            <person name="Kucerova Z."/>
            <person name="Roache K.F."/>
            <person name="Sabol A.L."/>
            <person name="Besser J."/>
            <person name="Gerner-Smidt P."/>
        </authorList>
    </citation>
    <scope>NUCLEOTIDE SEQUENCE [LARGE SCALE GENOMIC DNA]</scope>
    <source>
        <strain evidence="9">PNUSAS057480</strain>
    </source>
</reference>
<dbReference type="GO" id="GO:0005737">
    <property type="term" value="C:cytoplasm"/>
    <property type="evidence" value="ECO:0007669"/>
    <property type="project" value="TreeGrafter"/>
</dbReference>
<feature type="compositionally biased region" description="Acidic residues" evidence="6">
    <location>
        <begin position="900"/>
        <end position="913"/>
    </location>
</feature>
<dbReference type="PANTHER" id="PTHR11638:SF182">
    <property type="entry name" value="CLP ATPASE"/>
    <property type="match status" value="1"/>
</dbReference>
<dbReference type="InterPro" id="IPR058680">
    <property type="entry name" value="NBD_SMAX1-like"/>
</dbReference>
<dbReference type="InterPro" id="IPR003959">
    <property type="entry name" value="ATPase_AAA_core"/>
</dbReference>
<evidence type="ECO:0000259" key="8">
    <source>
        <dbReference type="SMART" id="SM01086"/>
    </source>
</evidence>
<dbReference type="InterPro" id="IPR004176">
    <property type="entry name" value="Clp_R_N"/>
</dbReference>
<dbReference type="GO" id="GO:0005524">
    <property type="term" value="F:ATP binding"/>
    <property type="evidence" value="ECO:0007669"/>
    <property type="project" value="UniProtKB-KW"/>
</dbReference>
<evidence type="ECO:0000256" key="6">
    <source>
        <dbReference type="SAM" id="MobiDB-lite"/>
    </source>
</evidence>
<dbReference type="InterPro" id="IPR036628">
    <property type="entry name" value="Clp_N_dom_sf"/>
</dbReference>
<dbReference type="InterPro" id="IPR050130">
    <property type="entry name" value="ClpA_ClpB"/>
</dbReference>
<keyword evidence="5" id="KW-0143">Chaperone</keyword>
<dbReference type="Gene3D" id="3.40.50.300">
    <property type="entry name" value="P-loop containing nucleotide triphosphate hydrolases"/>
    <property type="match status" value="2"/>
</dbReference>
<protein>
    <submittedName>
        <fullName evidence="9">Type VI secretion system ATPase TssH</fullName>
    </submittedName>
</protein>
<keyword evidence="3" id="KW-0547">Nucleotide-binding</keyword>
<dbReference type="InterPro" id="IPR003593">
    <property type="entry name" value="AAA+_ATPase"/>
</dbReference>
<dbReference type="SMART" id="SM00382">
    <property type="entry name" value="AAA"/>
    <property type="match status" value="2"/>
</dbReference>
<dbReference type="InterPro" id="IPR001270">
    <property type="entry name" value="ClpA/B"/>
</dbReference>
<dbReference type="InterPro" id="IPR028299">
    <property type="entry name" value="ClpA/B_CS2"/>
</dbReference>
<dbReference type="Pfam" id="PF23569">
    <property type="entry name" value="NBD_SMAX1"/>
    <property type="match status" value="1"/>
</dbReference>
<proteinExistence type="inferred from homology"/>
<organism evidence="9">
    <name type="scientific">Salmonella enterica</name>
    <name type="common">Salmonella choleraesuis</name>
    <dbReference type="NCBI Taxonomy" id="28901"/>
    <lineage>
        <taxon>Bacteria</taxon>
        <taxon>Pseudomonadati</taxon>
        <taxon>Pseudomonadota</taxon>
        <taxon>Gammaproteobacteria</taxon>
        <taxon>Enterobacterales</taxon>
        <taxon>Enterobacteriaceae</taxon>
        <taxon>Salmonella</taxon>
    </lineage>
</organism>
<dbReference type="PANTHER" id="PTHR11638">
    <property type="entry name" value="ATP-DEPENDENT CLP PROTEASE"/>
    <property type="match status" value="1"/>
</dbReference>
<dbReference type="FunFam" id="3.40.50.300:FF:000010">
    <property type="entry name" value="Chaperone clpB 1, putative"/>
    <property type="match status" value="1"/>
</dbReference>
<dbReference type="NCBIfam" id="TIGR03345">
    <property type="entry name" value="VI_ClpV1"/>
    <property type="match status" value="1"/>
</dbReference>
<accession>A0A3I8FXV8</accession>
<dbReference type="Pfam" id="PF02861">
    <property type="entry name" value="Clp_N"/>
    <property type="match status" value="1"/>
</dbReference>
<feature type="domain" description="Clp ATPase C-terminal" evidence="8">
    <location>
        <begin position="801"/>
        <end position="893"/>
    </location>
</feature>
<dbReference type="Proteomes" id="UP000885379">
    <property type="component" value="Unassembled WGS sequence"/>
</dbReference>
<comment type="similarity">
    <text evidence="1">Belongs to the ClpA/ClpB family.</text>
</comment>
<dbReference type="EMBL" id="RMEA01000083">
    <property type="protein sequence ID" value="MER44640.1"/>
    <property type="molecule type" value="Genomic_DNA"/>
</dbReference>
<dbReference type="Pfam" id="PF17871">
    <property type="entry name" value="AAA_lid_9"/>
    <property type="match status" value="1"/>
</dbReference>
<dbReference type="SUPFAM" id="SSF52540">
    <property type="entry name" value="P-loop containing nucleoside triphosphate hydrolases"/>
    <property type="match status" value="2"/>
</dbReference>
<dbReference type="PROSITE" id="PS00871">
    <property type="entry name" value="CLPAB_2"/>
    <property type="match status" value="1"/>
</dbReference>
<dbReference type="InterPro" id="IPR041546">
    <property type="entry name" value="ClpA/ClpB_AAA_lid"/>
</dbReference>
<dbReference type="InterPro" id="IPR019489">
    <property type="entry name" value="Clp_ATPase_C"/>
</dbReference>
<dbReference type="CDD" id="cd00009">
    <property type="entry name" value="AAA"/>
    <property type="match status" value="1"/>
</dbReference>
<dbReference type="SUPFAM" id="SSF81923">
    <property type="entry name" value="Double Clp-N motif"/>
    <property type="match status" value="1"/>
</dbReference>
<dbReference type="CDD" id="cd19499">
    <property type="entry name" value="RecA-like_ClpB_Hsp104-like"/>
    <property type="match status" value="1"/>
</dbReference>
<evidence type="ECO:0000256" key="4">
    <source>
        <dbReference type="ARBA" id="ARBA00022840"/>
    </source>
</evidence>
<name>A0A3I8FXV8_SALER</name>
<dbReference type="Pfam" id="PF07724">
    <property type="entry name" value="AAA_2"/>
    <property type="match status" value="1"/>
</dbReference>
<dbReference type="InterPro" id="IPR018368">
    <property type="entry name" value="ClpA/B_CS1"/>
</dbReference>
<feature type="domain" description="AAA+ ATPase" evidence="7">
    <location>
        <begin position="217"/>
        <end position="362"/>
    </location>
</feature>
<gene>
    <name evidence="9" type="primary">tssH</name>
    <name evidence="9" type="ORF">ED033_20395</name>
</gene>
<dbReference type="AlphaFoldDB" id="A0A3I8FXV8"/>
<feature type="region of interest" description="Disordered" evidence="6">
    <location>
        <begin position="518"/>
        <end position="542"/>
    </location>
</feature>
<dbReference type="SMART" id="SM01086">
    <property type="entry name" value="ClpB_D2-small"/>
    <property type="match status" value="1"/>
</dbReference>
<dbReference type="GO" id="GO:0016887">
    <property type="term" value="F:ATP hydrolysis activity"/>
    <property type="evidence" value="ECO:0007669"/>
    <property type="project" value="InterPro"/>
</dbReference>
<dbReference type="Gene3D" id="1.10.1780.10">
    <property type="entry name" value="Clp, N-terminal domain"/>
    <property type="match status" value="1"/>
</dbReference>
<dbReference type="PRINTS" id="PR00300">
    <property type="entry name" value="CLPPROTEASEA"/>
</dbReference>
<evidence type="ECO:0000256" key="1">
    <source>
        <dbReference type="ARBA" id="ARBA00008675"/>
    </source>
</evidence>
<dbReference type="PROSITE" id="PS00870">
    <property type="entry name" value="CLPAB_1"/>
    <property type="match status" value="1"/>
</dbReference>
<dbReference type="Gene3D" id="4.10.860.10">
    <property type="entry name" value="UVR domain"/>
    <property type="match status" value="1"/>
</dbReference>
<comment type="caution">
    <text evidence="9">The sequence shown here is derived from an EMBL/GenBank/DDBJ whole genome shotgun (WGS) entry which is preliminary data.</text>
</comment>
<evidence type="ECO:0000256" key="2">
    <source>
        <dbReference type="ARBA" id="ARBA00022737"/>
    </source>
</evidence>
<feature type="domain" description="AAA+ ATPase" evidence="7">
    <location>
        <begin position="635"/>
        <end position="783"/>
    </location>
</feature>
<dbReference type="Gene3D" id="1.10.8.60">
    <property type="match status" value="2"/>
</dbReference>
<keyword evidence="2" id="KW-0677">Repeat</keyword>
<evidence type="ECO:0000256" key="5">
    <source>
        <dbReference type="ARBA" id="ARBA00023186"/>
    </source>
</evidence>